<dbReference type="OrthoDB" id="9764259at2"/>
<dbReference type="RefSeq" id="WP_160605321.1">
    <property type="nucleotide sequence ID" value="NZ_WTYX01000002.1"/>
</dbReference>
<dbReference type="EMBL" id="WTYX01000002">
    <property type="protein sequence ID" value="MXO91650.1"/>
    <property type="molecule type" value="Genomic_DNA"/>
</dbReference>
<comment type="function">
    <text evidence="1">Resistance to tetracycline by an active tetracycline efflux. This is an energy-dependent process that decreases the accumulation of the antibiotic in whole cells. This protein functions as a metal-tetracycline/H(+) antiporter.</text>
</comment>
<feature type="transmembrane region" description="Helical" evidence="8">
    <location>
        <begin position="307"/>
        <end position="326"/>
    </location>
</feature>
<feature type="transmembrane region" description="Helical" evidence="8">
    <location>
        <begin position="135"/>
        <end position="159"/>
    </location>
</feature>
<dbReference type="AlphaFoldDB" id="A0A844ZWU1"/>
<name>A0A844ZWU1_9SPHN</name>
<dbReference type="PROSITE" id="PS50850">
    <property type="entry name" value="MFS"/>
    <property type="match status" value="1"/>
</dbReference>
<dbReference type="Gene3D" id="1.20.1250.20">
    <property type="entry name" value="MFS general substrate transporter like domains"/>
    <property type="match status" value="1"/>
</dbReference>
<keyword evidence="6 8" id="KW-1133">Transmembrane helix</keyword>
<evidence type="ECO:0000256" key="5">
    <source>
        <dbReference type="ARBA" id="ARBA00022692"/>
    </source>
</evidence>
<dbReference type="GO" id="GO:0016020">
    <property type="term" value="C:membrane"/>
    <property type="evidence" value="ECO:0007669"/>
    <property type="project" value="UniProtKB-SubCell"/>
</dbReference>
<feature type="transmembrane region" description="Helical" evidence="8">
    <location>
        <begin position="252"/>
        <end position="271"/>
    </location>
</feature>
<evidence type="ECO:0000313" key="10">
    <source>
        <dbReference type="EMBL" id="MXO91650.1"/>
    </source>
</evidence>
<feature type="transmembrane region" description="Helical" evidence="8">
    <location>
        <begin position="347"/>
        <end position="369"/>
    </location>
</feature>
<dbReference type="GO" id="GO:0022857">
    <property type="term" value="F:transmembrane transporter activity"/>
    <property type="evidence" value="ECO:0007669"/>
    <property type="project" value="InterPro"/>
</dbReference>
<dbReference type="Proteomes" id="UP000442714">
    <property type="component" value="Unassembled WGS sequence"/>
</dbReference>
<evidence type="ECO:0000313" key="11">
    <source>
        <dbReference type="Proteomes" id="UP000442714"/>
    </source>
</evidence>
<keyword evidence="11" id="KW-1185">Reference proteome</keyword>
<reference evidence="10 11" key="1">
    <citation type="submission" date="2019-12" db="EMBL/GenBank/DDBJ databases">
        <title>Genomic-based taxomic classification of the family Erythrobacteraceae.</title>
        <authorList>
            <person name="Xu L."/>
        </authorList>
    </citation>
    <scope>NUCLEOTIDE SEQUENCE [LARGE SCALE GENOMIC DNA]</scope>
    <source>
        <strain evidence="10 11">KCTC 52763</strain>
    </source>
</reference>
<dbReference type="PANTHER" id="PTHR23504">
    <property type="entry name" value="MAJOR FACILITATOR SUPERFAMILY DOMAIN-CONTAINING PROTEIN 10"/>
    <property type="match status" value="1"/>
</dbReference>
<dbReference type="InterPro" id="IPR001958">
    <property type="entry name" value="Tet-R_TetA/multi-R_MdtG-like"/>
</dbReference>
<gene>
    <name evidence="10" type="ORF">GRI41_12505</name>
</gene>
<evidence type="ECO:0000256" key="4">
    <source>
        <dbReference type="ARBA" id="ARBA00022448"/>
    </source>
</evidence>
<feature type="transmembrane region" description="Helical" evidence="8">
    <location>
        <begin position="283"/>
        <end position="301"/>
    </location>
</feature>
<evidence type="ECO:0000256" key="6">
    <source>
        <dbReference type="ARBA" id="ARBA00022989"/>
    </source>
</evidence>
<evidence type="ECO:0000256" key="3">
    <source>
        <dbReference type="ARBA" id="ARBA00007520"/>
    </source>
</evidence>
<dbReference type="PANTHER" id="PTHR23504:SF15">
    <property type="entry name" value="MAJOR FACILITATOR SUPERFAMILY (MFS) PROFILE DOMAIN-CONTAINING PROTEIN"/>
    <property type="match status" value="1"/>
</dbReference>
<dbReference type="SUPFAM" id="SSF103473">
    <property type="entry name" value="MFS general substrate transporter"/>
    <property type="match status" value="1"/>
</dbReference>
<evidence type="ECO:0000256" key="1">
    <source>
        <dbReference type="ARBA" id="ARBA00003279"/>
    </source>
</evidence>
<feature type="domain" description="Major facilitator superfamily (MFS) profile" evidence="9">
    <location>
        <begin position="6"/>
        <end position="400"/>
    </location>
</feature>
<evidence type="ECO:0000256" key="8">
    <source>
        <dbReference type="SAM" id="Phobius"/>
    </source>
</evidence>
<dbReference type="InterPro" id="IPR036259">
    <property type="entry name" value="MFS_trans_sf"/>
</dbReference>
<dbReference type="InterPro" id="IPR005829">
    <property type="entry name" value="Sugar_transporter_CS"/>
</dbReference>
<feature type="transmembrane region" description="Helical" evidence="8">
    <location>
        <begin position="7"/>
        <end position="32"/>
    </location>
</feature>
<dbReference type="InterPro" id="IPR011701">
    <property type="entry name" value="MFS"/>
</dbReference>
<keyword evidence="5 8" id="KW-0812">Transmembrane</keyword>
<accession>A0A844ZWU1</accession>
<evidence type="ECO:0000256" key="2">
    <source>
        <dbReference type="ARBA" id="ARBA00004141"/>
    </source>
</evidence>
<dbReference type="Pfam" id="PF07690">
    <property type="entry name" value="MFS_1"/>
    <property type="match status" value="1"/>
</dbReference>
<keyword evidence="4" id="KW-0813">Transport</keyword>
<feature type="transmembrane region" description="Helical" evidence="8">
    <location>
        <begin position="216"/>
        <end position="240"/>
    </location>
</feature>
<dbReference type="PROSITE" id="PS00216">
    <property type="entry name" value="SUGAR_TRANSPORT_1"/>
    <property type="match status" value="1"/>
</dbReference>
<sequence length="410" mass="43346">MTKHASLGFVFMVVFLDMLGFGLIMPVLPSLIMELGAFPVDRAAIWAGWLGAGYAALQFIFAPIIGNLSDRFGRRPVLLASIFAFGLDYLLMAFAPTLWWLVVGRMIAGITGASFSAAYAYIADITPPEKRAANFGLVGMAFGLGFIFGPALGGALGVFDPRYPFLAAAALAFLNFAIGFFVLRESLPPEKRRAFNLARANAFSSLKALGQQNTTVLWFVAALGVWQLAHLVYPIIWAYFAIAAFGWGEAEIGFSLACVGISSALVQGLGLRYLAPKLGERNSVIVGIASVLIVSLVYAFVRFDPLIYAALLFGGLQGLVQPSIAAMNSRFVDATSQGELQGATQAVGSLAAVIGPPIYTLVFAAFAGAEYRFPGMPILLAAGFALIALALFLMGLGRAEKAADIAPSGG</sequence>
<organism evidence="10 11">
    <name type="scientific">Pontixanthobacter aquaemixtae</name>
    <dbReference type="NCBI Taxonomy" id="1958940"/>
    <lineage>
        <taxon>Bacteria</taxon>
        <taxon>Pseudomonadati</taxon>
        <taxon>Pseudomonadota</taxon>
        <taxon>Alphaproteobacteria</taxon>
        <taxon>Sphingomonadales</taxon>
        <taxon>Erythrobacteraceae</taxon>
        <taxon>Pontixanthobacter</taxon>
    </lineage>
</organism>
<keyword evidence="7 8" id="KW-0472">Membrane</keyword>
<proteinExistence type="inferred from homology"/>
<dbReference type="InterPro" id="IPR020846">
    <property type="entry name" value="MFS_dom"/>
</dbReference>
<feature type="transmembrane region" description="Helical" evidence="8">
    <location>
        <begin position="165"/>
        <end position="183"/>
    </location>
</feature>
<comment type="caution">
    <text evidence="10">The sequence shown here is derived from an EMBL/GenBank/DDBJ whole genome shotgun (WGS) entry which is preliminary data.</text>
</comment>
<evidence type="ECO:0000256" key="7">
    <source>
        <dbReference type="ARBA" id="ARBA00023136"/>
    </source>
</evidence>
<evidence type="ECO:0000259" key="9">
    <source>
        <dbReference type="PROSITE" id="PS50850"/>
    </source>
</evidence>
<comment type="similarity">
    <text evidence="3">Belongs to the major facilitator superfamily. TCR/Tet family.</text>
</comment>
<feature type="transmembrane region" description="Helical" evidence="8">
    <location>
        <begin position="375"/>
        <end position="396"/>
    </location>
</feature>
<feature type="transmembrane region" description="Helical" evidence="8">
    <location>
        <begin position="44"/>
        <end position="65"/>
    </location>
</feature>
<comment type="subcellular location">
    <subcellularLocation>
        <location evidence="2">Membrane</location>
        <topology evidence="2">Multi-pass membrane protein</topology>
    </subcellularLocation>
</comment>
<feature type="transmembrane region" description="Helical" evidence="8">
    <location>
        <begin position="77"/>
        <end position="100"/>
    </location>
</feature>
<feature type="transmembrane region" description="Helical" evidence="8">
    <location>
        <begin position="106"/>
        <end position="123"/>
    </location>
</feature>
<protein>
    <submittedName>
        <fullName evidence="10">MFS transporter</fullName>
    </submittedName>
</protein>
<dbReference type="PRINTS" id="PR01035">
    <property type="entry name" value="TCRTETA"/>
</dbReference>
<dbReference type="CDD" id="cd17388">
    <property type="entry name" value="MFS_TetA"/>
    <property type="match status" value="1"/>
</dbReference>